<protein>
    <submittedName>
        <fullName evidence="2">Uncharacterized protein</fullName>
    </submittedName>
</protein>
<dbReference type="AlphaFoldDB" id="A0A165PJC2"/>
<proteinExistence type="predicted"/>
<keyword evidence="3" id="KW-1185">Reference proteome</keyword>
<sequence length="58" mass="6989">MLLRACRRCAGILYVAVFDQVHRLLWVVTSMSLNVYASYMVFMSVLLQRWVIRYYARR</sequence>
<gene>
    <name evidence="2" type="ORF">NEOLEDRAFT_1139972</name>
</gene>
<evidence type="ECO:0000256" key="1">
    <source>
        <dbReference type="SAM" id="Phobius"/>
    </source>
</evidence>
<dbReference type="Proteomes" id="UP000076761">
    <property type="component" value="Unassembled WGS sequence"/>
</dbReference>
<dbReference type="InParanoid" id="A0A165PJC2"/>
<keyword evidence="1" id="KW-0472">Membrane</keyword>
<reference evidence="2 3" key="1">
    <citation type="journal article" date="2016" name="Mol. Biol. Evol.">
        <title>Comparative Genomics of Early-Diverging Mushroom-Forming Fungi Provides Insights into the Origins of Lignocellulose Decay Capabilities.</title>
        <authorList>
            <person name="Nagy L.G."/>
            <person name="Riley R."/>
            <person name="Tritt A."/>
            <person name="Adam C."/>
            <person name="Daum C."/>
            <person name="Floudas D."/>
            <person name="Sun H."/>
            <person name="Yadav J.S."/>
            <person name="Pangilinan J."/>
            <person name="Larsson K.H."/>
            <person name="Matsuura K."/>
            <person name="Barry K."/>
            <person name="Labutti K."/>
            <person name="Kuo R."/>
            <person name="Ohm R.A."/>
            <person name="Bhattacharya S.S."/>
            <person name="Shirouzu T."/>
            <person name="Yoshinaga Y."/>
            <person name="Martin F.M."/>
            <person name="Grigoriev I.V."/>
            <person name="Hibbett D.S."/>
        </authorList>
    </citation>
    <scope>NUCLEOTIDE SEQUENCE [LARGE SCALE GENOMIC DNA]</scope>
    <source>
        <strain evidence="2 3">HHB14362 ss-1</strain>
    </source>
</reference>
<organism evidence="2 3">
    <name type="scientific">Neolentinus lepideus HHB14362 ss-1</name>
    <dbReference type="NCBI Taxonomy" id="1314782"/>
    <lineage>
        <taxon>Eukaryota</taxon>
        <taxon>Fungi</taxon>
        <taxon>Dikarya</taxon>
        <taxon>Basidiomycota</taxon>
        <taxon>Agaricomycotina</taxon>
        <taxon>Agaricomycetes</taxon>
        <taxon>Gloeophyllales</taxon>
        <taxon>Gloeophyllaceae</taxon>
        <taxon>Neolentinus</taxon>
    </lineage>
</organism>
<dbReference type="EMBL" id="KV425611">
    <property type="protein sequence ID" value="KZT21121.1"/>
    <property type="molecule type" value="Genomic_DNA"/>
</dbReference>
<feature type="transmembrane region" description="Helical" evidence="1">
    <location>
        <begin position="33"/>
        <end position="52"/>
    </location>
</feature>
<keyword evidence="1" id="KW-0812">Transmembrane</keyword>
<keyword evidence="1" id="KW-1133">Transmembrane helix</keyword>
<accession>A0A165PJC2</accession>
<name>A0A165PJC2_9AGAM</name>
<evidence type="ECO:0000313" key="3">
    <source>
        <dbReference type="Proteomes" id="UP000076761"/>
    </source>
</evidence>
<evidence type="ECO:0000313" key="2">
    <source>
        <dbReference type="EMBL" id="KZT21121.1"/>
    </source>
</evidence>